<dbReference type="InterPro" id="IPR036390">
    <property type="entry name" value="WH_DNA-bd_sf"/>
</dbReference>
<dbReference type="CDD" id="cd02440">
    <property type="entry name" value="AdoMet_MTases"/>
    <property type="match status" value="1"/>
</dbReference>
<dbReference type="InterPro" id="IPR029063">
    <property type="entry name" value="SAM-dependent_MTases_sf"/>
</dbReference>
<proteinExistence type="predicted"/>
<dbReference type="Gene3D" id="1.10.10.10">
    <property type="entry name" value="Winged helix-like DNA-binding domain superfamily/Winged helix DNA-binding domain"/>
    <property type="match status" value="1"/>
</dbReference>
<dbReference type="InterPro" id="IPR036388">
    <property type="entry name" value="WH-like_DNA-bd_sf"/>
</dbReference>
<reference evidence="2" key="1">
    <citation type="submission" date="2018-05" db="EMBL/GenBank/DDBJ databases">
        <authorList>
            <person name="Lanie J.A."/>
            <person name="Ng W.-L."/>
            <person name="Kazmierczak K.M."/>
            <person name="Andrzejewski T.M."/>
            <person name="Davidsen T.M."/>
            <person name="Wayne K.J."/>
            <person name="Tettelin H."/>
            <person name="Glass J.I."/>
            <person name="Rusch D."/>
            <person name="Podicherti R."/>
            <person name="Tsui H.-C.T."/>
            <person name="Winkler M.E."/>
        </authorList>
    </citation>
    <scope>NUCLEOTIDE SEQUENCE</scope>
</reference>
<dbReference type="SUPFAM" id="SSF53335">
    <property type="entry name" value="S-adenosyl-L-methionine-dependent methyltransferases"/>
    <property type="match status" value="1"/>
</dbReference>
<dbReference type="Pfam" id="PF13489">
    <property type="entry name" value="Methyltransf_23"/>
    <property type="match status" value="1"/>
</dbReference>
<sequence>MDVAAEKDLDIDLVRRYALTTWIFKQGEMVSLMIHLGHRLGLYEAMDGAGPLTAGELASSTGCHERWLLEWLRCHGAAGLLATEDGDVFTLEAEAAAVLARRGEPTYAAAVFANLRPREVVDGLADAFRTGTGLDYDGQGEGSEHAVEAMCGPMSRALFVPVLLPLLDGVGDKLKAGARVLDVGCGTGLALELLADAFPASTYVGYDPSVRAIDTARKRFADRENISVVRAGGEEVPPSGDVDLALTMDCLHDMPRPDRTLGAIREAVTEEGTLVIKEIRSSPYWSANLKNPVLPMMYATSVATCLSSAMSDHDTLGLGTLGLHPERLADLTIEAGFTRFTRHDLDDPTNIYYEVRP</sequence>
<evidence type="ECO:0000313" key="2">
    <source>
        <dbReference type="EMBL" id="SVA14890.1"/>
    </source>
</evidence>
<dbReference type="AlphaFoldDB" id="A0A381TFM3"/>
<protein>
    <recommendedName>
        <fullName evidence="1">S-adenosylmethionine-dependent methyltransferase Rv2258c-like winged HTH domain-containing protein</fullName>
    </recommendedName>
</protein>
<dbReference type="InterPro" id="IPR053173">
    <property type="entry name" value="SAM-binding_MTase"/>
</dbReference>
<organism evidence="2">
    <name type="scientific">marine metagenome</name>
    <dbReference type="NCBI Taxonomy" id="408172"/>
    <lineage>
        <taxon>unclassified sequences</taxon>
        <taxon>metagenomes</taxon>
        <taxon>ecological metagenomes</taxon>
    </lineage>
</organism>
<feature type="domain" description="S-adenosylmethionine-dependent methyltransferase Rv2258c-like winged HTH" evidence="1">
    <location>
        <begin position="30"/>
        <end position="101"/>
    </location>
</feature>
<dbReference type="PANTHER" id="PTHR45128">
    <property type="entry name" value="METHYLTRANSFERASE TYPE 11"/>
    <property type="match status" value="1"/>
</dbReference>
<gene>
    <name evidence="2" type="ORF">METZ01_LOCUS67744</name>
</gene>
<name>A0A381TFM3_9ZZZZ</name>
<dbReference type="EMBL" id="UINC01004515">
    <property type="protein sequence ID" value="SVA14890.1"/>
    <property type="molecule type" value="Genomic_DNA"/>
</dbReference>
<dbReference type="Pfam" id="PF21320">
    <property type="entry name" value="WHD_Rv2258c"/>
    <property type="match status" value="1"/>
</dbReference>
<dbReference type="Gene3D" id="3.40.50.150">
    <property type="entry name" value="Vaccinia Virus protein VP39"/>
    <property type="match status" value="1"/>
</dbReference>
<accession>A0A381TFM3</accession>
<dbReference type="SUPFAM" id="SSF46785">
    <property type="entry name" value="Winged helix' DNA-binding domain"/>
    <property type="match status" value="1"/>
</dbReference>
<evidence type="ECO:0000259" key="1">
    <source>
        <dbReference type="Pfam" id="PF21320"/>
    </source>
</evidence>
<dbReference type="InterPro" id="IPR048711">
    <property type="entry name" value="WHD_Rv2258c"/>
</dbReference>